<keyword evidence="1" id="KW-0812">Transmembrane</keyword>
<organism evidence="2 3">
    <name type="scientific">Mailhella massiliensis</name>
    <dbReference type="NCBI Taxonomy" id="1903261"/>
    <lineage>
        <taxon>Bacteria</taxon>
        <taxon>Pseudomonadati</taxon>
        <taxon>Thermodesulfobacteriota</taxon>
        <taxon>Desulfovibrionia</taxon>
        <taxon>Desulfovibrionales</taxon>
        <taxon>Desulfovibrionaceae</taxon>
        <taxon>Mailhella</taxon>
    </lineage>
</organism>
<keyword evidence="1" id="KW-0472">Membrane</keyword>
<dbReference type="Proteomes" id="UP000698963">
    <property type="component" value="Unassembled WGS sequence"/>
</dbReference>
<protein>
    <submittedName>
        <fullName evidence="2">Uncharacterized protein</fullName>
    </submittedName>
</protein>
<dbReference type="EMBL" id="DYZA01000029">
    <property type="protein sequence ID" value="HJD96328.1"/>
    <property type="molecule type" value="Genomic_DNA"/>
</dbReference>
<evidence type="ECO:0000313" key="3">
    <source>
        <dbReference type="Proteomes" id="UP000698963"/>
    </source>
</evidence>
<feature type="transmembrane region" description="Helical" evidence="1">
    <location>
        <begin position="12"/>
        <end position="33"/>
    </location>
</feature>
<reference evidence="2" key="2">
    <citation type="submission" date="2021-09" db="EMBL/GenBank/DDBJ databases">
        <authorList>
            <person name="Gilroy R."/>
        </authorList>
    </citation>
    <scope>NUCLEOTIDE SEQUENCE</scope>
    <source>
        <strain evidence="2">ChiGjej2B2-19336</strain>
    </source>
</reference>
<dbReference type="RefSeq" id="WP_304120565.1">
    <property type="nucleotide sequence ID" value="NZ_DYZA01000029.1"/>
</dbReference>
<evidence type="ECO:0000256" key="1">
    <source>
        <dbReference type="SAM" id="Phobius"/>
    </source>
</evidence>
<reference evidence="2" key="1">
    <citation type="journal article" date="2021" name="PeerJ">
        <title>Extensive microbial diversity within the chicken gut microbiome revealed by metagenomics and culture.</title>
        <authorList>
            <person name="Gilroy R."/>
            <person name="Ravi A."/>
            <person name="Getino M."/>
            <person name="Pursley I."/>
            <person name="Horton D.L."/>
            <person name="Alikhan N.F."/>
            <person name="Baker D."/>
            <person name="Gharbi K."/>
            <person name="Hall N."/>
            <person name="Watson M."/>
            <person name="Adriaenssens E.M."/>
            <person name="Foster-Nyarko E."/>
            <person name="Jarju S."/>
            <person name="Secka A."/>
            <person name="Antonio M."/>
            <person name="Oren A."/>
            <person name="Chaudhuri R.R."/>
            <person name="La Ragione R."/>
            <person name="Hildebrand F."/>
            <person name="Pallen M.J."/>
        </authorList>
    </citation>
    <scope>NUCLEOTIDE SEQUENCE</scope>
    <source>
        <strain evidence="2">ChiGjej2B2-19336</strain>
    </source>
</reference>
<accession>A0A921AV64</accession>
<evidence type="ECO:0000313" key="2">
    <source>
        <dbReference type="EMBL" id="HJD96328.1"/>
    </source>
</evidence>
<comment type="caution">
    <text evidence="2">The sequence shown here is derived from an EMBL/GenBank/DDBJ whole genome shotgun (WGS) entry which is preliminary data.</text>
</comment>
<gene>
    <name evidence="2" type="ORF">K8W16_01605</name>
</gene>
<keyword evidence="1" id="KW-1133">Transmembrane helix</keyword>
<proteinExistence type="predicted"/>
<dbReference type="AlphaFoldDB" id="A0A921AV64"/>
<name>A0A921AV64_9BACT</name>
<sequence>MIANMPTSTFLLYIGVFLVQFVFVIGYGIWWCLQGRDRSGKDKGN</sequence>